<dbReference type="EMBL" id="FNQN01000003">
    <property type="protein sequence ID" value="SEA13109.1"/>
    <property type="molecule type" value="Genomic_DNA"/>
</dbReference>
<accession>A0A1H3YNC6</accession>
<proteinExistence type="predicted"/>
<dbReference type="Proteomes" id="UP000199409">
    <property type="component" value="Unassembled WGS sequence"/>
</dbReference>
<dbReference type="Pfam" id="PF11950">
    <property type="entry name" value="DUF3467"/>
    <property type="match status" value="1"/>
</dbReference>
<sequence>MEKKQEIKLEIQMNDDVAVGKYINMAVVNHNDNEFVIDCIYIQPQAPKATVQSRLITSPRHAKRLMLMLQNNIYKYEQQHGTIDLAEINANSPVDRPIH</sequence>
<evidence type="ECO:0008006" key="3">
    <source>
        <dbReference type="Google" id="ProtNLM"/>
    </source>
</evidence>
<dbReference type="AlphaFoldDB" id="A0A1H3YNC6"/>
<dbReference type="RefSeq" id="WP_092345950.1">
    <property type="nucleotide sequence ID" value="NZ_FNQN01000003.1"/>
</dbReference>
<dbReference type="InterPro" id="IPR021857">
    <property type="entry name" value="DUF3467"/>
</dbReference>
<reference evidence="1 2" key="1">
    <citation type="submission" date="2016-10" db="EMBL/GenBank/DDBJ databases">
        <authorList>
            <person name="de Groot N.N."/>
        </authorList>
    </citation>
    <scope>NUCLEOTIDE SEQUENCE [LARGE SCALE GENOMIC DNA]</scope>
    <source>
        <strain evidence="1 2">DSM 7343</strain>
    </source>
</reference>
<dbReference type="OrthoDB" id="9813817at2"/>
<protein>
    <recommendedName>
        <fullName evidence="3">DUF3467 domain-containing protein</fullName>
    </recommendedName>
</protein>
<organism evidence="1 2">
    <name type="scientific">Desulfuromusa kysingii</name>
    <dbReference type="NCBI Taxonomy" id="37625"/>
    <lineage>
        <taxon>Bacteria</taxon>
        <taxon>Pseudomonadati</taxon>
        <taxon>Thermodesulfobacteriota</taxon>
        <taxon>Desulfuromonadia</taxon>
        <taxon>Desulfuromonadales</taxon>
        <taxon>Geopsychrobacteraceae</taxon>
        <taxon>Desulfuromusa</taxon>
    </lineage>
</organism>
<keyword evidence="2" id="KW-1185">Reference proteome</keyword>
<evidence type="ECO:0000313" key="2">
    <source>
        <dbReference type="Proteomes" id="UP000199409"/>
    </source>
</evidence>
<evidence type="ECO:0000313" key="1">
    <source>
        <dbReference type="EMBL" id="SEA13109.1"/>
    </source>
</evidence>
<dbReference type="STRING" id="37625.SAMN05660420_01320"/>
<name>A0A1H3YNC6_9BACT</name>
<gene>
    <name evidence="1" type="ORF">SAMN05660420_01320</name>
</gene>